<sequence length="47" mass="4883">MALTIADVERWNAGDVREVFHAASSRAQAAQDAADEAAGVRLQADAG</sequence>
<reference evidence="1 2" key="1">
    <citation type="submission" date="2023-08" db="EMBL/GenBank/DDBJ databases">
        <authorList>
            <person name="Folkvardsen B D."/>
            <person name="Norman A."/>
        </authorList>
    </citation>
    <scope>NUCLEOTIDE SEQUENCE [LARGE SCALE GENOMIC DNA]</scope>
    <source>
        <strain evidence="1 2">Mu0050</strain>
    </source>
</reference>
<gene>
    <name evidence="1" type="ORF">MU0050_004120</name>
</gene>
<organism evidence="1 2">
    <name type="scientific">[Mycobacterium] wendilense</name>
    <dbReference type="NCBI Taxonomy" id="3064284"/>
    <lineage>
        <taxon>Bacteria</taxon>
        <taxon>Bacillati</taxon>
        <taxon>Actinomycetota</taxon>
        <taxon>Actinomycetes</taxon>
        <taxon>Mycobacteriales</taxon>
        <taxon>Mycobacteriaceae</taxon>
        <taxon>Mycolicibacter</taxon>
    </lineage>
</organism>
<evidence type="ECO:0000313" key="2">
    <source>
        <dbReference type="Proteomes" id="UP001190466"/>
    </source>
</evidence>
<evidence type="ECO:0000313" key="1">
    <source>
        <dbReference type="EMBL" id="CAJ1586159.1"/>
    </source>
</evidence>
<protein>
    <submittedName>
        <fullName evidence="1">Uncharacterized protein</fullName>
    </submittedName>
</protein>
<name>A0ABN9P7G0_9MYCO</name>
<proteinExistence type="predicted"/>
<accession>A0ABN9P7G0</accession>
<dbReference type="EMBL" id="OY726395">
    <property type="protein sequence ID" value="CAJ1586159.1"/>
    <property type="molecule type" value="Genomic_DNA"/>
</dbReference>
<keyword evidence="2" id="KW-1185">Reference proteome</keyword>
<dbReference type="Proteomes" id="UP001190466">
    <property type="component" value="Chromosome"/>
</dbReference>